<keyword evidence="4" id="KW-1185">Reference proteome</keyword>
<gene>
    <name evidence="3" type="ORF">CC80DRAFT_592530</name>
</gene>
<feature type="signal peptide" evidence="2">
    <location>
        <begin position="1"/>
        <end position="19"/>
    </location>
</feature>
<evidence type="ECO:0000256" key="1">
    <source>
        <dbReference type="SAM" id="MobiDB-lite"/>
    </source>
</evidence>
<dbReference type="EMBL" id="ML976988">
    <property type="protein sequence ID" value="KAF1958083.1"/>
    <property type="molecule type" value="Genomic_DNA"/>
</dbReference>
<sequence>MHTSQLVLLLAGAAVSVSAQSTATLFNILPIEPTETATLVASNSAATTYSFGCPASKSPDASSAGSSAASSASGAVSSAVASPKSSAGFVEGTPIPKPTNARRDDIRLLPIPRPSNVRRDDIRLLPIPKPTQVRRGVPLGVTVNCMPYTIVQGPQTWSAHLSYSDASFKMSIDATATWKGEIAKASDVAGSISWGGDLTAFNTQGVVTGPASKMFPTSYAVAVVSASATPTPSGSSGASPAGSGTSSRPASSPSGATTPAVNSSGFAASGPLPTGAAAFVGAAAGILGAALAL</sequence>
<reference evidence="3" key="1">
    <citation type="journal article" date="2020" name="Stud. Mycol.">
        <title>101 Dothideomycetes genomes: a test case for predicting lifestyles and emergence of pathogens.</title>
        <authorList>
            <person name="Haridas S."/>
            <person name="Albert R."/>
            <person name="Binder M."/>
            <person name="Bloem J."/>
            <person name="Labutti K."/>
            <person name="Salamov A."/>
            <person name="Andreopoulos B."/>
            <person name="Baker S."/>
            <person name="Barry K."/>
            <person name="Bills G."/>
            <person name="Bluhm B."/>
            <person name="Cannon C."/>
            <person name="Castanera R."/>
            <person name="Culley D."/>
            <person name="Daum C."/>
            <person name="Ezra D."/>
            <person name="Gonzalez J."/>
            <person name="Henrissat B."/>
            <person name="Kuo A."/>
            <person name="Liang C."/>
            <person name="Lipzen A."/>
            <person name="Lutzoni F."/>
            <person name="Magnuson J."/>
            <person name="Mondo S."/>
            <person name="Nolan M."/>
            <person name="Ohm R."/>
            <person name="Pangilinan J."/>
            <person name="Park H.-J."/>
            <person name="Ramirez L."/>
            <person name="Alfaro M."/>
            <person name="Sun H."/>
            <person name="Tritt A."/>
            <person name="Yoshinaga Y."/>
            <person name="Zwiers L.-H."/>
            <person name="Turgeon B."/>
            <person name="Goodwin S."/>
            <person name="Spatafora J."/>
            <person name="Crous P."/>
            <person name="Grigoriev I."/>
        </authorList>
    </citation>
    <scope>NUCLEOTIDE SEQUENCE</scope>
    <source>
        <strain evidence="3">CBS 675.92</strain>
    </source>
</reference>
<feature type="region of interest" description="Disordered" evidence="1">
    <location>
        <begin position="230"/>
        <end position="259"/>
    </location>
</feature>
<evidence type="ECO:0000313" key="4">
    <source>
        <dbReference type="Proteomes" id="UP000800035"/>
    </source>
</evidence>
<accession>A0A6A5TYX7</accession>
<protein>
    <submittedName>
        <fullName evidence="3">Uncharacterized protein</fullName>
    </submittedName>
</protein>
<keyword evidence="2" id="KW-0732">Signal</keyword>
<proteinExistence type="predicted"/>
<dbReference type="AlphaFoldDB" id="A0A6A5TYX7"/>
<name>A0A6A5TYX7_9PLEO</name>
<organism evidence="3 4">
    <name type="scientific">Byssothecium circinans</name>
    <dbReference type="NCBI Taxonomy" id="147558"/>
    <lineage>
        <taxon>Eukaryota</taxon>
        <taxon>Fungi</taxon>
        <taxon>Dikarya</taxon>
        <taxon>Ascomycota</taxon>
        <taxon>Pezizomycotina</taxon>
        <taxon>Dothideomycetes</taxon>
        <taxon>Pleosporomycetidae</taxon>
        <taxon>Pleosporales</taxon>
        <taxon>Massarineae</taxon>
        <taxon>Massarinaceae</taxon>
        <taxon>Byssothecium</taxon>
    </lineage>
</organism>
<evidence type="ECO:0000256" key="2">
    <source>
        <dbReference type="SAM" id="SignalP"/>
    </source>
</evidence>
<dbReference type="Proteomes" id="UP000800035">
    <property type="component" value="Unassembled WGS sequence"/>
</dbReference>
<feature type="region of interest" description="Disordered" evidence="1">
    <location>
        <begin position="85"/>
        <end position="106"/>
    </location>
</feature>
<dbReference type="OrthoDB" id="3800854at2759"/>
<evidence type="ECO:0000313" key="3">
    <source>
        <dbReference type="EMBL" id="KAF1958083.1"/>
    </source>
</evidence>
<feature type="chain" id="PRO_5025395427" evidence="2">
    <location>
        <begin position="20"/>
        <end position="293"/>
    </location>
</feature>